<dbReference type="InterPro" id="IPR025295">
    <property type="entry name" value="eCIS_core_dom"/>
</dbReference>
<evidence type="ECO:0000313" key="4">
    <source>
        <dbReference type="EMBL" id="UPZ14779.1"/>
    </source>
</evidence>
<dbReference type="InterPro" id="IPR025410">
    <property type="entry name" value="Lant_dehyd"/>
</dbReference>
<keyword evidence="5" id="KW-1185">Reference proteome</keyword>
<dbReference type="Pfam" id="PF13575">
    <property type="entry name" value="DUF4135"/>
    <property type="match status" value="1"/>
</dbReference>
<feature type="compositionally biased region" description="Basic and acidic residues" evidence="1">
    <location>
        <begin position="17"/>
        <end position="31"/>
    </location>
</feature>
<reference evidence="4 5" key="1">
    <citation type="submission" date="2022-04" db="EMBL/GenBank/DDBJ databases">
        <authorList>
            <person name="Ra J.-S."/>
            <person name="Kim S.-B."/>
        </authorList>
    </citation>
    <scope>NUCLEOTIDE SEQUENCE [LARGE SCALE GENOMIC DNA]</scope>
    <source>
        <strain evidence="4 5">MMS21-Er5</strain>
    </source>
</reference>
<evidence type="ECO:0000313" key="5">
    <source>
        <dbReference type="Proteomes" id="UP000829998"/>
    </source>
</evidence>
<evidence type="ECO:0000259" key="3">
    <source>
        <dbReference type="Pfam" id="PF13699"/>
    </source>
</evidence>
<gene>
    <name evidence="4" type="ORF">M0M44_18675</name>
</gene>
<dbReference type="EMBL" id="CP096829">
    <property type="protein sequence ID" value="UPZ14779.1"/>
    <property type="molecule type" value="Genomic_DNA"/>
</dbReference>
<feature type="domain" description="eCIS core" evidence="3">
    <location>
        <begin position="47"/>
        <end position="112"/>
    </location>
</feature>
<accession>A0ABY4LNW5</accession>
<name>A0ABY4LNW5_9FLAO</name>
<proteinExistence type="predicted"/>
<evidence type="ECO:0000256" key="1">
    <source>
        <dbReference type="SAM" id="MobiDB-lite"/>
    </source>
</evidence>
<sequence length="752" mass="85351">MEYSTDKTKTQSAANSADEKVSQNKARELTDNRPVSVLQRKNNNTGLPDNLKSGIENLSGHSMDDVKVHYNSDKPAQLNAHAYAQGSDIHLASGQEKHLPHEAWHVVQQKQGRVKPTLQMKGKVNVNDDKGLENEADVMGAKAIQLTRYESKPNLQSKSNLIQSNTDVFQLMTFSRFNWKQNPLNWGWKYNQKEQTLLALETKTQKLIDLLEHYKNGTFGEDILKIAGEFYFISNKEYAETDYDNVLNELQNLFTTAEDLSHKIELADSADPHMNAVLKNESGKGAFTKEVITELLKVYAALPPAMNNSKNKELIKDAIYPDAKQASGFINEDMSSSTTNFARTRGALLTKNFIQLNNRIINSWESIKIKFNIDGNLKNIELTGSDFHNSGQQVAIVESTTGKKIVYKPRSISPDAMLTQEKNSAFHDLNKLSGNKVKLPTMKFQEKKDKAGTFSFVEFQQKEREQTVDEIKKHYERYGELVVASKLLGINDLHNENIMSKKGTPTIIDAETAFLPFVMKENSFAKTEIGMSLTSFKKHMGSDEAENFFYTAAEKSAYDLNPNGDFVAYINDLRKEDLNGQKKYLPYFEKGLENVINLVKKKREEVIKILLSRMSQVKNVRVVPFKTQDFQDSIRNYRAMLVQNDQGNANAIVASDVTKMKNAIKQKGFIIITDEWAPNVTSKVGKALKEDYEASDTPILHFEPSTNQLLFHGQDVGFSESWEDHENFIKQMVYKIYYADKNSIMNDLNVNK</sequence>
<evidence type="ECO:0000259" key="2">
    <source>
        <dbReference type="Pfam" id="PF13575"/>
    </source>
</evidence>
<dbReference type="Pfam" id="PF13699">
    <property type="entry name" value="eCIS_core"/>
    <property type="match status" value="1"/>
</dbReference>
<dbReference type="RefSeq" id="WP_248727047.1">
    <property type="nucleotide sequence ID" value="NZ_CP096829.1"/>
</dbReference>
<dbReference type="Proteomes" id="UP000829998">
    <property type="component" value="Chromosome"/>
</dbReference>
<feature type="domain" description="Lantibiotic biosynthesis protein dehydration" evidence="2">
    <location>
        <begin position="350"/>
        <end position="520"/>
    </location>
</feature>
<feature type="region of interest" description="Disordered" evidence="1">
    <location>
        <begin position="1"/>
        <end position="34"/>
    </location>
</feature>
<protein>
    <submittedName>
        <fullName evidence="4">DUF4135 domain-containing protein</fullName>
    </submittedName>
</protein>
<organism evidence="4 5">
    <name type="scientific">Flavobacterium humidisoli</name>
    <dbReference type="NCBI Taxonomy" id="2937442"/>
    <lineage>
        <taxon>Bacteria</taxon>
        <taxon>Pseudomonadati</taxon>
        <taxon>Bacteroidota</taxon>
        <taxon>Flavobacteriia</taxon>
        <taxon>Flavobacteriales</taxon>
        <taxon>Flavobacteriaceae</taxon>
        <taxon>Flavobacterium</taxon>
    </lineage>
</organism>